<gene>
    <name evidence="2" type="ORF">GOBAR_AA16627</name>
</gene>
<accession>A0A2P5XL16</accession>
<dbReference type="EMBL" id="KZ664659">
    <property type="protein sequence ID" value="PPS04032.1"/>
    <property type="molecule type" value="Genomic_DNA"/>
</dbReference>
<dbReference type="AlphaFoldDB" id="A0A2P5XL16"/>
<name>A0A2P5XL16_GOSBA</name>
<organism evidence="2 3">
    <name type="scientific">Gossypium barbadense</name>
    <name type="common">Sea Island cotton</name>
    <name type="synonym">Hibiscus barbadensis</name>
    <dbReference type="NCBI Taxonomy" id="3634"/>
    <lineage>
        <taxon>Eukaryota</taxon>
        <taxon>Viridiplantae</taxon>
        <taxon>Streptophyta</taxon>
        <taxon>Embryophyta</taxon>
        <taxon>Tracheophyta</taxon>
        <taxon>Spermatophyta</taxon>
        <taxon>Magnoliopsida</taxon>
        <taxon>eudicotyledons</taxon>
        <taxon>Gunneridae</taxon>
        <taxon>Pentapetalae</taxon>
        <taxon>rosids</taxon>
        <taxon>malvids</taxon>
        <taxon>Malvales</taxon>
        <taxon>Malvaceae</taxon>
        <taxon>Malvoideae</taxon>
        <taxon>Gossypium</taxon>
    </lineage>
</organism>
<dbReference type="OrthoDB" id="10504877at2759"/>
<feature type="chain" id="PRO_5015176522" evidence="1">
    <location>
        <begin position="24"/>
        <end position="113"/>
    </location>
</feature>
<evidence type="ECO:0000313" key="2">
    <source>
        <dbReference type="EMBL" id="PPS04032.1"/>
    </source>
</evidence>
<protein>
    <submittedName>
        <fullName evidence="2">Uncharacterized protein</fullName>
    </submittedName>
</protein>
<proteinExistence type="predicted"/>
<dbReference type="Proteomes" id="UP000239757">
    <property type="component" value="Unassembled WGS sequence"/>
</dbReference>
<evidence type="ECO:0000313" key="3">
    <source>
        <dbReference type="Proteomes" id="UP000239757"/>
    </source>
</evidence>
<sequence length="113" mass="12855">MATFLLLFISILTILGVVQETNSTVTVVDRRSHQPGGDIWAILGKETNHDKSSFLHGDTILRIRMRCCLHRLVSHQWQAQCQRIPRPYFGTLANKVRGALGTLSHHPNYCNLY</sequence>
<reference evidence="2 3" key="1">
    <citation type="submission" date="2015-01" db="EMBL/GenBank/DDBJ databases">
        <title>Genome of allotetraploid Gossypium barbadense reveals genomic plasticity and fiber elongation in cotton evolution.</title>
        <authorList>
            <person name="Chen X."/>
            <person name="Liu X."/>
            <person name="Zhao B."/>
            <person name="Zheng H."/>
            <person name="Hu Y."/>
            <person name="Lu G."/>
            <person name="Yang C."/>
            <person name="Chen J."/>
            <person name="Shan C."/>
            <person name="Zhang L."/>
            <person name="Zhou Y."/>
            <person name="Wang L."/>
            <person name="Guo W."/>
            <person name="Bai Y."/>
            <person name="Ruan J."/>
            <person name="Shangguan X."/>
            <person name="Mao Y."/>
            <person name="Jiang J."/>
            <person name="Zhu Y."/>
            <person name="Lei J."/>
            <person name="Kang H."/>
            <person name="Chen S."/>
            <person name="He X."/>
            <person name="Wang R."/>
            <person name="Wang Y."/>
            <person name="Chen J."/>
            <person name="Wang L."/>
            <person name="Yu S."/>
            <person name="Wang B."/>
            <person name="Wei J."/>
            <person name="Song S."/>
            <person name="Lu X."/>
            <person name="Gao Z."/>
            <person name="Gu W."/>
            <person name="Deng X."/>
            <person name="Ma D."/>
            <person name="Wang S."/>
            <person name="Liang W."/>
            <person name="Fang L."/>
            <person name="Cai C."/>
            <person name="Zhu X."/>
            <person name="Zhou B."/>
            <person name="Zhang Y."/>
            <person name="Chen Z."/>
            <person name="Xu S."/>
            <person name="Zhu R."/>
            <person name="Wang S."/>
            <person name="Zhang T."/>
            <person name="Zhao G."/>
        </authorList>
    </citation>
    <scope>NUCLEOTIDE SEQUENCE [LARGE SCALE GENOMIC DNA]</scope>
    <source>
        <strain evidence="3">cv. Xinhai21</strain>
        <tissue evidence="2">Leaf</tissue>
    </source>
</reference>
<feature type="signal peptide" evidence="1">
    <location>
        <begin position="1"/>
        <end position="23"/>
    </location>
</feature>
<keyword evidence="1" id="KW-0732">Signal</keyword>
<evidence type="ECO:0000256" key="1">
    <source>
        <dbReference type="SAM" id="SignalP"/>
    </source>
</evidence>